<dbReference type="OrthoDB" id="1301315at2759"/>
<organism evidence="2">
    <name type="scientific">Nicotiana tabacum</name>
    <name type="common">Common tobacco</name>
    <dbReference type="NCBI Taxonomy" id="4097"/>
    <lineage>
        <taxon>Eukaryota</taxon>
        <taxon>Viridiplantae</taxon>
        <taxon>Streptophyta</taxon>
        <taxon>Embryophyta</taxon>
        <taxon>Tracheophyta</taxon>
        <taxon>Spermatophyta</taxon>
        <taxon>Magnoliopsida</taxon>
        <taxon>eudicotyledons</taxon>
        <taxon>Gunneridae</taxon>
        <taxon>Pentapetalae</taxon>
        <taxon>asterids</taxon>
        <taxon>lamiids</taxon>
        <taxon>Solanales</taxon>
        <taxon>Solanaceae</taxon>
        <taxon>Nicotianoideae</taxon>
        <taxon>Nicotianeae</taxon>
        <taxon>Nicotiana</taxon>
    </lineage>
</organism>
<dbReference type="Pfam" id="PF07727">
    <property type="entry name" value="RVT_2"/>
    <property type="match status" value="1"/>
</dbReference>
<dbReference type="PaxDb" id="4097-A0A1S3YBD2"/>
<dbReference type="KEGG" id="nta:107774323"/>
<protein>
    <submittedName>
        <fullName evidence="2">Uncharacterized mitochondrial protein AtMg00810-like</fullName>
    </submittedName>
</protein>
<sequence length="258" mass="29038">MEETLGLRTPARLPRCLDGLKAGSSTIIDQVLLRYLYRVQSVVSAQPTQCAYDLLGTGNDLAEIQSAKEALHKNFKLKALGELRYFLGIEFARSSDGIIMSQRKYTLEMISKAGLSGSRPKETLMEQHLKLTSAEFDELIKTESFDECFSQFVHAPKRSHYEAALHVVRYVKNQPGLGLLMSRIGVEEIVAYCDSGWASCPMSRKLVTGFYIKLGESLISWKEKKYSTISRSLAEAKYRSMAHTVAKLMWLKGLLIEL</sequence>
<reference evidence="2" key="1">
    <citation type="submission" date="2025-08" db="UniProtKB">
        <authorList>
            <consortium name="RefSeq"/>
        </authorList>
    </citation>
    <scope>IDENTIFICATION</scope>
</reference>
<name>A0A1S3YBD2_TOBAC</name>
<dbReference type="RefSeq" id="XP_016449307.1">
    <property type="nucleotide sequence ID" value="XM_016593821.1"/>
</dbReference>
<evidence type="ECO:0000259" key="1">
    <source>
        <dbReference type="Pfam" id="PF07727"/>
    </source>
</evidence>
<dbReference type="AlphaFoldDB" id="A0A1S3YBD2"/>
<dbReference type="InterPro" id="IPR013103">
    <property type="entry name" value="RVT_2"/>
</dbReference>
<evidence type="ECO:0000313" key="2">
    <source>
        <dbReference type="RefSeq" id="XP_016449307.1"/>
    </source>
</evidence>
<dbReference type="CDD" id="cd09272">
    <property type="entry name" value="RNase_HI_RT_Ty1"/>
    <property type="match status" value="1"/>
</dbReference>
<dbReference type="STRING" id="4097.A0A1S3YBD2"/>
<dbReference type="PANTHER" id="PTHR11439">
    <property type="entry name" value="GAG-POL-RELATED RETROTRANSPOSON"/>
    <property type="match status" value="1"/>
</dbReference>
<proteinExistence type="predicted"/>
<feature type="domain" description="Reverse transcriptase Ty1/copia-type" evidence="1">
    <location>
        <begin position="53"/>
        <end position="125"/>
    </location>
</feature>
<gene>
    <name evidence="2" type="primary">LOC107774323</name>
</gene>
<accession>A0A1S3YBD2</accession>
<dbReference type="PANTHER" id="PTHR11439:SF464">
    <property type="entry name" value="REVERSE TRANSCRIPTASE TY1_COPIA-TYPE DOMAIN-CONTAINING PROTEIN"/>
    <property type="match status" value="1"/>
</dbReference>